<dbReference type="InterPro" id="IPR050250">
    <property type="entry name" value="Macrolide_Exporter_MacB"/>
</dbReference>
<proteinExistence type="inferred from homology"/>
<dbReference type="AlphaFoldDB" id="A0A1J4TC57"/>
<evidence type="ECO:0000256" key="4">
    <source>
        <dbReference type="ARBA" id="ARBA00022989"/>
    </source>
</evidence>
<evidence type="ECO:0000313" key="11">
    <source>
        <dbReference type="Proteomes" id="UP000183192"/>
    </source>
</evidence>
<keyword evidence="5 7" id="KW-0472">Membrane</keyword>
<dbReference type="InterPro" id="IPR025857">
    <property type="entry name" value="MacB_PCD"/>
</dbReference>
<accession>A0A1J4TC57</accession>
<evidence type="ECO:0000256" key="2">
    <source>
        <dbReference type="ARBA" id="ARBA00022475"/>
    </source>
</evidence>
<reference evidence="10 11" key="1">
    <citation type="journal article" date="2016" name="Environ. Microbiol.">
        <title>Genomic resolution of a cold subsurface aquifer community provides metabolic insights for novel microbes adapted to high CO concentrations.</title>
        <authorList>
            <person name="Probst A.J."/>
            <person name="Castelle C.J."/>
            <person name="Singh A."/>
            <person name="Brown C.T."/>
            <person name="Anantharaman K."/>
            <person name="Sharon I."/>
            <person name="Hug L.A."/>
            <person name="Burstein D."/>
            <person name="Emerson J.B."/>
            <person name="Thomas B.C."/>
            <person name="Banfield J.F."/>
        </authorList>
    </citation>
    <scope>NUCLEOTIDE SEQUENCE [LARGE SCALE GENOMIC DNA]</scope>
    <source>
        <strain evidence="10">CG1_02_37_44</strain>
    </source>
</reference>
<dbReference type="Pfam" id="PF02687">
    <property type="entry name" value="FtsX"/>
    <property type="match status" value="1"/>
</dbReference>
<dbReference type="InterPro" id="IPR003838">
    <property type="entry name" value="ABC3_permease_C"/>
</dbReference>
<evidence type="ECO:0000259" key="9">
    <source>
        <dbReference type="Pfam" id="PF12704"/>
    </source>
</evidence>
<dbReference type="PANTHER" id="PTHR30572:SF4">
    <property type="entry name" value="ABC TRANSPORTER PERMEASE YTRF"/>
    <property type="match status" value="1"/>
</dbReference>
<feature type="transmembrane region" description="Helical" evidence="7">
    <location>
        <begin position="312"/>
        <end position="335"/>
    </location>
</feature>
<organism evidence="10 11">
    <name type="scientific">Candidatus Falkowbacteria bacterium CG1_02_37_44</name>
    <dbReference type="NCBI Taxonomy" id="1805146"/>
    <lineage>
        <taxon>Bacteria</taxon>
        <taxon>Candidatus Falkowiibacteriota</taxon>
    </lineage>
</organism>
<feature type="transmembrane region" description="Helical" evidence="7">
    <location>
        <begin position="362"/>
        <end position="382"/>
    </location>
</feature>
<protein>
    <recommendedName>
        <fullName evidence="12">ABC3 transporter permease protein domain-containing protein</fullName>
    </recommendedName>
</protein>
<feature type="transmembrane region" description="Helical" evidence="7">
    <location>
        <begin position="264"/>
        <end position="291"/>
    </location>
</feature>
<feature type="transmembrane region" description="Helical" evidence="7">
    <location>
        <begin position="21"/>
        <end position="45"/>
    </location>
</feature>
<evidence type="ECO:0000259" key="8">
    <source>
        <dbReference type="Pfam" id="PF02687"/>
    </source>
</evidence>
<gene>
    <name evidence="10" type="ORF">AUJ27_01850</name>
</gene>
<evidence type="ECO:0008006" key="12">
    <source>
        <dbReference type="Google" id="ProtNLM"/>
    </source>
</evidence>
<evidence type="ECO:0000256" key="1">
    <source>
        <dbReference type="ARBA" id="ARBA00004651"/>
    </source>
</evidence>
<keyword evidence="4 7" id="KW-1133">Transmembrane helix</keyword>
<keyword evidence="2" id="KW-1003">Cell membrane</keyword>
<evidence type="ECO:0000256" key="6">
    <source>
        <dbReference type="ARBA" id="ARBA00038076"/>
    </source>
</evidence>
<feature type="domain" description="MacB-like periplasmic core" evidence="9">
    <location>
        <begin position="21"/>
        <end position="239"/>
    </location>
</feature>
<sequence>MKIIDTLSLSTRMFKIRPLRTLLTILGVSVGIGTVLFLVSLGYGLQNVILSKIATTDSLLTLDVISDESGLIKINKESIDRISKLQDIEDISSIISLPAQISMGEFTGDGAVKAVDPSYFRLGGINTDYGNNFRSDENYEAVISTANAMLFNMTPKEIIGQELVLTIFLPKINEKGNEIIKSVKREQKYKIVGVIEDENMSYVYIPLGTIGDLNIDNYDQLKVKVTNNEAIKGVRNEIIKEGFLVASLSDTIDQANKIFKIIQIVLALFGLVALLVSAIGMFNTMTIALLEKINEIGIMRSIGVTRGDISKLFLFESIIMGFLGGVGGVIIGYLAGKITNTGLNILARNFGGQPLDIFYNPLWFIAVIMVFSTLIGLLTGVYPSIKAARLNPLEALRYK</sequence>
<dbReference type="EMBL" id="MNUU01000033">
    <property type="protein sequence ID" value="OIO07807.1"/>
    <property type="molecule type" value="Genomic_DNA"/>
</dbReference>
<feature type="domain" description="ABC3 transporter permease C-terminal" evidence="8">
    <location>
        <begin position="268"/>
        <end position="392"/>
    </location>
</feature>
<name>A0A1J4TC57_9BACT</name>
<dbReference type="Proteomes" id="UP000183192">
    <property type="component" value="Unassembled WGS sequence"/>
</dbReference>
<comment type="caution">
    <text evidence="10">The sequence shown here is derived from an EMBL/GenBank/DDBJ whole genome shotgun (WGS) entry which is preliminary data.</text>
</comment>
<evidence type="ECO:0000256" key="3">
    <source>
        <dbReference type="ARBA" id="ARBA00022692"/>
    </source>
</evidence>
<dbReference type="GO" id="GO:0022857">
    <property type="term" value="F:transmembrane transporter activity"/>
    <property type="evidence" value="ECO:0007669"/>
    <property type="project" value="TreeGrafter"/>
</dbReference>
<dbReference type="GO" id="GO:0005886">
    <property type="term" value="C:plasma membrane"/>
    <property type="evidence" value="ECO:0007669"/>
    <property type="project" value="UniProtKB-SubCell"/>
</dbReference>
<comment type="subcellular location">
    <subcellularLocation>
        <location evidence="1">Cell membrane</location>
        <topology evidence="1">Multi-pass membrane protein</topology>
    </subcellularLocation>
</comment>
<evidence type="ECO:0000313" key="10">
    <source>
        <dbReference type="EMBL" id="OIO07807.1"/>
    </source>
</evidence>
<dbReference type="PANTHER" id="PTHR30572">
    <property type="entry name" value="MEMBRANE COMPONENT OF TRANSPORTER-RELATED"/>
    <property type="match status" value="1"/>
</dbReference>
<dbReference type="Pfam" id="PF12704">
    <property type="entry name" value="MacB_PCD"/>
    <property type="match status" value="1"/>
</dbReference>
<evidence type="ECO:0000256" key="7">
    <source>
        <dbReference type="SAM" id="Phobius"/>
    </source>
</evidence>
<keyword evidence="3 7" id="KW-0812">Transmembrane</keyword>
<dbReference type="STRING" id="1805146.AUJ27_01850"/>
<evidence type="ECO:0000256" key="5">
    <source>
        <dbReference type="ARBA" id="ARBA00023136"/>
    </source>
</evidence>
<comment type="similarity">
    <text evidence="6">Belongs to the ABC-4 integral membrane protein family.</text>
</comment>